<reference evidence="1 2" key="1">
    <citation type="submission" date="2014-04" db="EMBL/GenBank/DDBJ databases">
        <authorList>
            <consortium name="DOE Joint Genome Institute"/>
            <person name="Kuo A."/>
            <person name="Kohler A."/>
            <person name="Nagy L.G."/>
            <person name="Floudas D."/>
            <person name="Copeland A."/>
            <person name="Barry K.W."/>
            <person name="Cichocki N."/>
            <person name="Veneault-Fourrey C."/>
            <person name="LaButti K."/>
            <person name="Lindquist E.A."/>
            <person name="Lipzen A."/>
            <person name="Lundell T."/>
            <person name="Morin E."/>
            <person name="Murat C."/>
            <person name="Sun H."/>
            <person name="Tunlid A."/>
            <person name="Henrissat B."/>
            <person name="Grigoriev I.V."/>
            <person name="Hibbett D.S."/>
            <person name="Martin F."/>
            <person name="Nordberg H.P."/>
            <person name="Cantor M.N."/>
            <person name="Hua S.X."/>
        </authorList>
    </citation>
    <scope>NUCLEOTIDE SEQUENCE [LARGE SCALE GENOMIC DNA]</scope>
    <source>
        <strain evidence="1 2">Foug A</strain>
    </source>
</reference>
<dbReference type="HOGENOM" id="CLU_1723422_0_0_1"/>
<proteinExistence type="predicted"/>
<protein>
    <submittedName>
        <fullName evidence="1">Uncharacterized protein</fullName>
    </submittedName>
</protein>
<organism evidence="1 2">
    <name type="scientific">Scleroderma citrinum Foug A</name>
    <dbReference type="NCBI Taxonomy" id="1036808"/>
    <lineage>
        <taxon>Eukaryota</taxon>
        <taxon>Fungi</taxon>
        <taxon>Dikarya</taxon>
        <taxon>Basidiomycota</taxon>
        <taxon>Agaricomycotina</taxon>
        <taxon>Agaricomycetes</taxon>
        <taxon>Agaricomycetidae</taxon>
        <taxon>Boletales</taxon>
        <taxon>Sclerodermatineae</taxon>
        <taxon>Sclerodermataceae</taxon>
        <taxon>Scleroderma</taxon>
    </lineage>
</organism>
<dbReference type="InParanoid" id="A0A0C3DWY7"/>
<sequence length="152" mass="18134">MSLQPRTSRPTLHTMPRGWTVDILCEIQWRPNTARLNGTTCRDTYTWCPPFEWHNLHSNCTSRTLRFRWESKRMGLGVEHLENIHSKKWSWIHNLITVIGERDRWWIIKSQVPLTNSIINDMLGKKRRPRLEVFQRLCKPCKPETLYSIVPA</sequence>
<reference evidence="2" key="2">
    <citation type="submission" date="2015-01" db="EMBL/GenBank/DDBJ databases">
        <title>Evolutionary Origins and Diversification of the Mycorrhizal Mutualists.</title>
        <authorList>
            <consortium name="DOE Joint Genome Institute"/>
            <consortium name="Mycorrhizal Genomics Consortium"/>
            <person name="Kohler A."/>
            <person name="Kuo A."/>
            <person name="Nagy L.G."/>
            <person name="Floudas D."/>
            <person name="Copeland A."/>
            <person name="Barry K.W."/>
            <person name="Cichocki N."/>
            <person name="Veneault-Fourrey C."/>
            <person name="LaButti K."/>
            <person name="Lindquist E.A."/>
            <person name="Lipzen A."/>
            <person name="Lundell T."/>
            <person name="Morin E."/>
            <person name="Murat C."/>
            <person name="Riley R."/>
            <person name="Ohm R."/>
            <person name="Sun H."/>
            <person name="Tunlid A."/>
            <person name="Henrissat B."/>
            <person name="Grigoriev I.V."/>
            <person name="Hibbett D.S."/>
            <person name="Martin F."/>
        </authorList>
    </citation>
    <scope>NUCLEOTIDE SEQUENCE [LARGE SCALE GENOMIC DNA]</scope>
    <source>
        <strain evidence="2">Foug A</strain>
    </source>
</reference>
<dbReference type="Proteomes" id="UP000053989">
    <property type="component" value="Unassembled WGS sequence"/>
</dbReference>
<dbReference type="EMBL" id="KN822024">
    <property type="protein sequence ID" value="KIM65085.1"/>
    <property type="molecule type" value="Genomic_DNA"/>
</dbReference>
<keyword evidence="2" id="KW-1185">Reference proteome</keyword>
<gene>
    <name evidence="1" type="ORF">SCLCIDRAFT_560868</name>
</gene>
<accession>A0A0C3DWY7</accession>
<dbReference type="AlphaFoldDB" id="A0A0C3DWY7"/>
<name>A0A0C3DWY7_9AGAM</name>
<evidence type="ECO:0000313" key="2">
    <source>
        <dbReference type="Proteomes" id="UP000053989"/>
    </source>
</evidence>
<evidence type="ECO:0000313" key="1">
    <source>
        <dbReference type="EMBL" id="KIM65085.1"/>
    </source>
</evidence>